<dbReference type="EMBL" id="LRBG01000001">
    <property type="protein sequence ID" value="KXU91235.1"/>
    <property type="molecule type" value="Genomic_DNA"/>
</dbReference>
<dbReference type="RefSeq" id="WP_062123479.1">
    <property type="nucleotide sequence ID" value="NZ_LRBG01000001.1"/>
</dbReference>
<keyword evidence="2" id="KW-1185">Reference proteome</keyword>
<organism evidence="1 2">
    <name type="scientific">Paraburkholderia monticola</name>
    <dbReference type="NCBI Taxonomy" id="1399968"/>
    <lineage>
        <taxon>Bacteria</taxon>
        <taxon>Pseudomonadati</taxon>
        <taxon>Pseudomonadota</taxon>
        <taxon>Betaproteobacteria</taxon>
        <taxon>Burkholderiales</taxon>
        <taxon>Burkholderiaceae</taxon>
        <taxon>Paraburkholderia</taxon>
    </lineage>
</organism>
<name>A0A149Q1P5_9BURK</name>
<dbReference type="OrthoDB" id="9099456at2"/>
<gene>
    <name evidence="1" type="ORF">CI15_01250</name>
</gene>
<evidence type="ECO:0000313" key="1">
    <source>
        <dbReference type="EMBL" id="KXU91235.1"/>
    </source>
</evidence>
<sequence>MDRRTFMLTGGWLATAAGGAWPWLAQAAARADNARTFAIVDSTLDCGASFARYAAHLRLPTFETGDDAGALWFTTLAPLFDDGKTPQALASLIGFTRASDYFVLQHLALRTTRFVEHRHEAREGRPAQSAYVAFALTPRHARD</sequence>
<evidence type="ECO:0000313" key="2">
    <source>
        <dbReference type="Proteomes" id="UP000075613"/>
    </source>
</evidence>
<dbReference type="STRING" id="1399968.CI15_01250"/>
<reference evidence="1 2" key="1">
    <citation type="journal article" date="2015" name="Int. J. Syst. Evol. Microbiol.">
        <title>Burkholderia monticola sp. nov., isolated from mountain soil.</title>
        <authorList>
            <person name="Baek I."/>
            <person name="Seo B."/>
            <person name="Lee I."/>
            <person name="Yi H."/>
            <person name="Chun J."/>
        </authorList>
    </citation>
    <scope>NUCLEOTIDE SEQUENCE [LARGE SCALE GENOMIC DNA]</scope>
    <source>
        <strain evidence="1 2">JC2948</strain>
    </source>
</reference>
<accession>A0A149Q1P5</accession>
<comment type="caution">
    <text evidence="1">The sequence shown here is derived from an EMBL/GenBank/DDBJ whole genome shotgun (WGS) entry which is preliminary data.</text>
</comment>
<proteinExistence type="predicted"/>
<dbReference type="AlphaFoldDB" id="A0A149Q1P5"/>
<protein>
    <submittedName>
        <fullName evidence="1">Uncharacterized protein</fullName>
    </submittedName>
</protein>
<dbReference type="Proteomes" id="UP000075613">
    <property type="component" value="Unassembled WGS sequence"/>
</dbReference>